<sequence>MHASKEGIAERCLIYTTLGSVIRISCIPNIKLQKENDLRLPMIW</sequence>
<reference evidence="1" key="1">
    <citation type="submission" date="2005-05" db="EMBL/GenBank/DDBJ databases">
        <title>Intraspecific genetic variation in mangrove species Bruguiera gymnorrhiza L.</title>
        <authorList>
            <person name="Cai C."/>
            <person name="Bian S."/>
            <person name="Ye B."/>
        </authorList>
    </citation>
    <scope>NUCLEOTIDE SEQUENCE</scope>
</reference>
<protein>
    <submittedName>
        <fullName evidence="1">CCH-02</fullName>
    </submittedName>
</protein>
<evidence type="ECO:0000313" key="1">
    <source>
        <dbReference type="EMBL" id="AAY53533.1"/>
    </source>
</evidence>
<proteinExistence type="predicted"/>
<name>Q4TV07_BRUGY</name>
<accession>Q4TV07</accession>
<organism evidence="1">
    <name type="scientific">Bruguiera gymnorhiza</name>
    <name type="common">Burma mangrove</name>
    <name type="synonym">Rhizophora gymnorhiza</name>
    <dbReference type="NCBI Taxonomy" id="39984"/>
    <lineage>
        <taxon>Eukaryota</taxon>
        <taxon>Viridiplantae</taxon>
        <taxon>Streptophyta</taxon>
        <taxon>Embryophyta</taxon>
        <taxon>Tracheophyta</taxon>
        <taxon>Spermatophyta</taxon>
        <taxon>Magnoliopsida</taxon>
        <taxon>eudicotyledons</taxon>
        <taxon>Gunneridae</taxon>
        <taxon>Pentapetalae</taxon>
        <taxon>rosids</taxon>
        <taxon>fabids</taxon>
        <taxon>Malpighiales</taxon>
        <taxon>Rhizophoraceae</taxon>
        <taxon>Bruguiera</taxon>
    </lineage>
</organism>
<dbReference type="EMBL" id="DQ055852">
    <property type="protein sequence ID" value="AAY53533.1"/>
    <property type="molecule type" value="Genomic_DNA"/>
</dbReference>
<dbReference type="AlphaFoldDB" id="Q4TV07"/>